<feature type="region of interest" description="Disordered" evidence="1">
    <location>
        <begin position="231"/>
        <end position="251"/>
    </location>
</feature>
<organism evidence="2 3">
    <name type="scientific">Ophiophagus hannah</name>
    <name type="common">King cobra</name>
    <name type="synonym">Naja hannah</name>
    <dbReference type="NCBI Taxonomy" id="8665"/>
    <lineage>
        <taxon>Eukaryota</taxon>
        <taxon>Metazoa</taxon>
        <taxon>Chordata</taxon>
        <taxon>Craniata</taxon>
        <taxon>Vertebrata</taxon>
        <taxon>Euteleostomi</taxon>
        <taxon>Lepidosauria</taxon>
        <taxon>Squamata</taxon>
        <taxon>Bifurcata</taxon>
        <taxon>Unidentata</taxon>
        <taxon>Episquamata</taxon>
        <taxon>Toxicofera</taxon>
        <taxon>Serpentes</taxon>
        <taxon>Colubroidea</taxon>
        <taxon>Elapidae</taxon>
        <taxon>Elapinae</taxon>
        <taxon>Ophiophagus</taxon>
    </lineage>
</organism>
<dbReference type="Proteomes" id="UP000018936">
    <property type="component" value="Unassembled WGS sequence"/>
</dbReference>
<evidence type="ECO:0000313" key="3">
    <source>
        <dbReference type="Proteomes" id="UP000018936"/>
    </source>
</evidence>
<evidence type="ECO:0000256" key="1">
    <source>
        <dbReference type="SAM" id="MobiDB-lite"/>
    </source>
</evidence>
<protein>
    <submittedName>
        <fullName evidence="2">Uncharacterized protein</fullName>
    </submittedName>
</protein>
<reference evidence="2 3" key="1">
    <citation type="journal article" date="2013" name="Proc. Natl. Acad. Sci. U.S.A.">
        <title>The king cobra genome reveals dynamic gene evolution and adaptation in the snake venom system.</title>
        <authorList>
            <person name="Vonk F.J."/>
            <person name="Casewell N.R."/>
            <person name="Henkel C.V."/>
            <person name="Heimberg A.M."/>
            <person name="Jansen H.J."/>
            <person name="McCleary R.J."/>
            <person name="Kerkkamp H.M."/>
            <person name="Vos R.A."/>
            <person name="Guerreiro I."/>
            <person name="Calvete J.J."/>
            <person name="Wuster W."/>
            <person name="Woods A.E."/>
            <person name="Logan J.M."/>
            <person name="Harrison R.A."/>
            <person name="Castoe T.A."/>
            <person name="de Koning A.P."/>
            <person name="Pollock D.D."/>
            <person name="Yandell M."/>
            <person name="Calderon D."/>
            <person name="Renjifo C."/>
            <person name="Currier R.B."/>
            <person name="Salgado D."/>
            <person name="Pla D."/>
            <person name="Sanz L."/>
            <person name="Hyder A.S."/>
            <person name="Ribeiro J.M."/>
            <person name="Arntzen J.W."/>
            <person name="van den Thillart G.E."/>
            <person name="Boetzer M."/>
            <person name="Pirovano W."/>
            <person name="Dirks R.P."/>
            <person name="Spaink H.P."/>
            <person name="Duboule D."/>
            <person name="McGlinn E."/>
            <person name="Kini R.M."/>
            <person name="Richardson M.K."/>
        </authorList>
    </citation>
    <scope>NUCLEOTIDE SEQUENCE</scope>
    <source>
        <tissue evidence="2">Blood</tissue>
    </source>
</reference>
<keyword evidence="3" id="KW-1185">Reference proteome</keyword>
<dbReference type="AlphaFoldDB" id="V8NFT8"/>
<dbReference type="EMBL" id="AZIM01004271">
    <property type="protein sequence ID" value="ETE60945.1"/>
    <property type="molecule type" value="Genomic_DNA"/>
</dbReference>
<evidence type="ECO:0000313" key="2">
    <source>
        <dbReference type="EMBL" id="ETE60945.1"/>
    </source>
</evidence>
<feature type="non-terminal residue" evidence="2">
    <location>
        <position position="1"/>
    </location>
</feature>
<gene>
    <name evidence="2" type="ORF">L345_13308</name>
</gene>
<sequence>MSAPLLSELLQASAEGCSVTWGQGYGHLSIGTVTVAEDLATHCPQCSSAHPCWALQEQLQEEMETSEKEAYRGLQFDSSSSSIGLGLGSGRLLLGNEMPLQDSFPSGPASWASHPPFGSPAGGPEGFFGLLPAPSLLSPCLPVPAPEEGLCGRGPQRKASAAGDPQLPTGRGKVIPSMAWIWTPWTAASQTATAGALVMGSWQKCRQVAVATLSLALLWGNLKERTFSCQDMSSSGFSPTALRDSGGLGRG</sequence>
<dbReference type="OrthoDB" id="8939865at2759"/>
<comment type="caution">
    <text evidence="2">The sequence shown here is derived from an EMBL/GenBank/DDBJ whole genome shotgun (WGS) entry which is preliminary data.</text>
</comment>
<proteinExistence type="predicted"/>
<name>V8NFT8_OPHHA</name>
<accession>V8NFT8</accession>